<name>A0A0M0KNH4_9BACI</name>
<dbReference type="PANTHER" id="PTHR35801">
    <property type="entry name" value="PHOSPHOSERINE PHOSPHATASE RSBX"/>
    <property type="match status" value="1"/>
</dbReference>
<dbReference type="AlphaFoldDB" id="A0A0M0KNH4"/>
<dbReference type="InterPro" id="IPR036457">
    <property type="entry name" value="PPM-type-like_dom_sf"/>
</dbReference>
<organism evidence="2 3">
    <name type="scientific">Priestia koreensis</name>
    <dbReference type="NCBI Taxonomy" id="284581"/>
    <lineage>
        <taxon>Bacteria</taxon>
        <taxon>Bacillati</taxon>
        <taxon>Bacillota</taxon>
        <taxon>Bacilli</taxon>
        <taxon>Bacillales</taxon>
        <taxon>Bacillaceae</taxon>
        <taxon>Priestia</taxon>
    </lineage>
</organism>
<sequence>MSQAKSSGVEIQTYQAAKKGNIHCGDSFYVTETDDYLLCVMADGLGSGEHAMKASQAVTDVARLHSDDDVEELMHKCNQAVLNTRGAVVAVLKFYKQTKQFVYSNVGNIKFYLYSPEGALVYPLPVKGFLSGRAQKFQVQRFRYEEGSRFLMHTDGLELKEVKSLFTRTYLIAGISQHLQSMLQDGKDDVSYILGSLIA</sequence>
<evidence type="ECO:0000313" key="2">
    <source>
        <dbReference type="EMBL" id="KOO40355.1"/>
    </source>
</evidence>
<evidence type="ECO:0000313" key="3">
    <source>
        <dbReference type="Proteomes" id="UP000037558"/>
    </source>
</evidence>
<dbReference type="Proteomes" id="UP000037558">
    <property type="component" value="Unassembled WGS sequence"/>
</dbReference>
<reference evidence="3" key="1">
    <citation type="submission" date="2015-08" db="EMBL/GenBank/DDBJ databases">
        <title>Fjat-14210 dsm16467.</title>
        <authorList>
            <person name="Liu B."/>
            <person name="Wang J."/>
            <person name="Zhu Y."/>
            <person name="Liu G."/>
            <person name="Chen Q."/>
            <person name="Chen Z."/>
            <person name="Lan J."/>
            <person name="Che J."/>
            <person name="Ge C."/>
            <person name="Shi H."/>
            <person name="Pan Z."/>
            <person name="Liu X."/>
        </authorList>
    </citation>
    <scope>NUCLEOTIDE SEQUENCE [LARGE SCALE GENOMIC DNA]</scope>
    <source>
        <strain evidence="3">DSM 16467</strain>
    </source>
</reference>
<dbReference type="Gene3D" id="3.60.40.10">
    <property type="entry name" value="PPM-type phosphatase domain"/>
    <property type="match status" value="1"/>
</dbReference>
<gene>
    <name evidence="2" type="ORF">AMD01_21060</name>
</gene>
<dbReference type="PATRIC" id="fig|284581.3.peg.1692"/>
<protein>
    <submittedName>
        <fullName evidence="2">Phosphoserine phosphatase</fullName>
    </submittedName>
</protein>
<evidence type="ECO:0000259" key="1">
    <source>
        <dbReference type="SMART" id="SM00331"/>
    </source>
</evidence>
<proteinExistence type="predicted"/>
<dbReference type="OrthoDB" id="1090916at2"/>
<dbReference type="EMBL" id="LILC01000035">
    <property type="protein sequence ID" value="KOO40355.1"/>
    <property type="molecule type" value="Genomic_DNA"/>
</dbReference>
<accession>A0A0M0KNH4</accession>
<dbReference type="SMART" id="SM00331">
    <property type="entry name" value="PP2C_SIG"/>
    <property type="match status" value="1"/>
</dbReference>
<dbReference type="InterPro" id="IPR039248">
    <property type="entry name" value="Ptase_RsbX"/>
</dbReference>
<dbReference type="SUPFAM" id="SSF81606">
    <property type="entry name" value="PP2C-like"/>
    <property type="match status" value="1"/>
</dbReference>
<dbReference type="InterPro" id="IPR001932">
    <property type="entry name" value="PPM-type_phosphatase-like_dom"/>
</dbReference>
<feature type="domain" description="PPM-type phosphatase" evidence="1">
    <location>
        <begin position="8"/>
        <end position="197"/>
    </location>
</feature>
<dbReference type="STRING" id="284581.AMD01_21060"/>
<dbReference type="Pfam" id="PF07228">
    <property type="entry name" value="SpoIIE"/>
    <property type="match status" value="1"/>
</dbReference>
<comment type="caution">
    <text evidence="2">The sequence shown here is derived from an EMBL/GenBank/DDBJ whole genome shotgun (WGS) entry which is preliminary data.</text>
</comment>
<dbReference type="PANTHER" id="PTHR35801:SF1">
    <property type="entry name" value="PHOSPHOSERINE PHOSPHATASE RSBX"/>
    <property type="match status" value="1"/>
</dbReference>
<dbReference type="RefSeq" id="WP_053403420.1">
    <property type="nucleotide sequence ID" value="NZ_LILC01000035.1"/>
</dbReference>
<keyword evidence="3" id="KW-1185">Reference proteome</keyword>